<dbReference type="Proteomes" id="UP000544095">
    <property type="component" value="Unassembled WGS sequence"/>
</dbReference>
<feature type="region of interest" description="Disordered" evidence="1">
    <location>
        <begin position="292"/>
        <end position="311"/>
    </location>
</feature>
<proteinExistence type="predicted"/>
<evidence type="ECO:0000256" key="1">
    <source>
        <dbReference type="SAM" id="MobiDB-lite"/>
    </source>
</evidence>
<evidence type="ECO:0000313" key="3">
    <source>
        <dbReference type="Proteomes" id="UP000544095"/>
    </source>
</evidence>
<sequence length="311" mass="35386">MSGNHPSSNNSDLNMIAISTVAAQLALDIRGPASQEDINRIFARRRYLGARERPSAVDQGFLRIWNDSQTKKDYDAFDPAVTTEASEGLKTVYRACLRVFRTSPHEILSPLNKLRYRPTPRPGMEASHAVYTTKFSRLFAELTVPPCWEGNPNLLVMAIQYTAKMHLQARDALTEAAPSEFSDFLIFLGQIARMYPSSDYSQTYLGLEALSVTTKDLQILAQAVKRFHWDNIDWTDTPKAIFEEFERKGGLSDEQWPRNNRELKRFMRRALMCSYQTVAVWRDVFETSIAPEETPSDNEVLPGDESGFETD</sequence>
<dbReference type="AlphaFoldDB" id="A0A8H5PPN6"/>
<name>A0A8H5PPN6_9HYPO</name>
<keyword evidence="3" id="KW-1185">Reference proteome</keyword>
<evidence type="ECO:0000313" key="2">
    <source>
        <dbReference type="EMBL" id="KAF5599976.1"/>
    </source>
</evidence>
<dbReference type="EMBL" id="JAAOAR010000128">
    <property type="protein sequence ID" value="KAF5599976.1"/>
    <property type="molecule type" value="Genomic_DNA"/>
</dbReference>
<gene>
    <name evidence="2" type="ORF">FPANT_2879</name>
</gene>
<protein>
    <submittedName>
        <fullName evidence="2">Uncharacterized protein</fullName>
    </submittedName>
</protein>
<reference evidence="2 3" key="1">
    <citation type="submission" date="2020-05" db="EMBL/GenBank/DDBJ databases">
        <title>Identification and distribution of gene clusters putatively required for synthesis of sphingolipid metabolism inhibitors in phylogenetically diverse species of the filamentous fungus Fusarium.</title>
        <authorList>
            <person name="Kim H.-S."/>
            <person name="Busman M."/>
            <person name="Brown D.W."/>
            <person name="Divon H."/>
            <person name="Uhlig S."/>
            <person name="Proctor R.H."/>
        </authorList>
    </citation>
    <scope>NUCLEOTIDE SEQUENCE [LARGE SCALE GENOMIC DNA]</scope>
    <source>
        <strain evidence="2 3">NRRL 25211</strain>
    </source>
</reference>
<comment type="caution">
    <text evidence="2">The sequence shown here is derived from an EMBL/GenBank/DDBJ whole genome shotgun (WGS) entry which is preliminary data.</text>
</comment>
<organism evidence="2 3">
    <name type="scientific">Fusarium pseudoanthophilum</name>
    <dbReference type="NCBI Taxonomy" id="48495"/>
    <lineage>
        <taxon>Eukaryota</taxon>
        <taxon>Fungi</taxon>
        <taxon>Dikarya</taxon>
        <taxon>Ascomycota</taxon>
        <taxon>Pezizomycotina</taxon>
        <taxon>Sordariomycetes</taxon>
        <taxon>Hypocreomycetidae</taxon>
        <taxon>Hypocreales</taxon>
        <taxon>Nectriaceae</taxon>
        <taxon>Fusarium</taxon>
        <taxon>Fusarium fujikuroi species complex</taxon>
    </lineage>
</organism>
<accession>A0A8H5PPN6</accession>